<comment type="function">
    <text evidence="5">IF-3 binds to the 30S ribosomal subunit and shifts the equilibrium between 70S ribosomes and their 50S and 30S subunits in favor of the free subunits, thus enhancing the availability of 30S subunits on which protein synthesis initiation begins.</text>
</comment>
<comment type="subcellular location">
    <subcellularLocation>
        <location evidence="5">Cytoplasm</location>
    </subcellularLocation>
</comment>
<protein>
    <recommendedName>
        <fullName evidence="4 5">Translation initiation factor IF-3</fullName>
    </recommendedName>
</protein>
<dbReference type="InterPro" id="IPR019813">
    <property type="entry name" value="Translation_initiation_fac3_CS"/>
</dbReference>
<comment type="subunit">
    <text evidence="5">Monomer.</text>
</comment>
<dbReference type="Gene3D" id="3.10.20.80">
    <property type="entry name" value="Translation initiation factor 3 (IF-3), N-terminal domain"/>
    <property type="match status" value="1"/>
</dbReference>
<evidence type="ECO:0000256" key="1">
    <source>
        <dbReference type="ARBA" id="ARBA00005439"/>
    </source>
</evidence>
<dbReference type="NCBIfam" id="TIGR00168">
    <property type="entry name" value="infC"/>
    <property type="match status" value="1"/>
</dbReference>
<dbReference type="KEGG" id="mnu:NCTC10166_00740"/>
<dbReference type="GO" id="GO:0016020">
    <property type="term" value="C:membrane"/>
    <property type="evidence" value="ECO:0007669"/>
    <property type="project" value="TreeGrafter"/>
</dbReference>
<dbReference type="OrthoDB" id="9806014at2"/>
<keyword evidence="2 5" id="KW-0396">Initiation factor</keyword>
<dbReference type="AlphaFoldDB" id="A0A449A670"/>
<dbReference type="GO" id="GO:0032790">
    <property type="term" value="P:ribosome disassembly"/>
    <property type="evidence" value="ECO:0007669"/>
    <property type="project" value="TreeGrafter"/>
</dbReference>
<dbReference type="PANTHER" id="PTHR10938:SF0">
    <property type="entry name" value="TRANSLATION INITIATION FACTOR IF-3, MITOCHONDRIAL"/>
    <property type="match status" value="1"/>
</dbReference>
<organism evidence="9 10">
    <name type="scientific">Mesomycoplasma neurolyticum</name>
    <dbReference type="NCBI Taxonomy" id="2120"/>
    <lineage>
        <taxon>Bacteria</taxon>
        <taxon>Bacillati</taxon>
        <taxon>Mycoplasmatota</taxon>
        <taxon>Mycoplasmoidales</taxon>
        <taxon>Metamycoplasmataceae</taxon>
        <taxon>Mesomycoplasma</taxon>
    </lineage>
</organism>
<dbReference type="InterPro" id="IPR036787">
    <property type="entry name" value="T_IF-3_N_sf"/>
</dbReference>
<evidence type="ECO:0000313" key="9">
    <source>
        <dbReference type="EMBL" id="VEU59755.1"/>
    </source>
</evidence>
<dbReference type="Proteomes" id="UP000289440">
    <property type="component" value="Chromosome"/>
</dbReference>
<feature type="domain" description="Translation initiation factor 3 N-terminal" evidence="8">
    <location>
        <begin position="2"/>
        <end position="75"/>
    </location>
</feature>
<dbReference type="PANTHER" id="PTHR10938">
    <property type="entry name" value="TRANSLATION INITIATION FACTOR IF-3"/>
    <property type="match status" value="1"/>
</dbReference>
<dbReference type="Gene3D" id="3.30.110.10">
    <property type="entry name" value="Translation initiation factor 3 (IF-3), C-terminal domain"/>
    <property type="match status" value="1"/>
</dbReference>
<reference evidence="9 10" key="1">
    <citation type="submission" date="2019-01" db="EMBL/GenBank/DDBJ databases">
        <authorList>
            <consortium name="Pathogen Informatics"/>
        </authorList>
    </citation>
    <scope>NUCLEOTIDE SEQUENCE [LARGE SCALE GENOMIC DNA]</scope>
    <source>
        <strain evidence="9 10">NCTC10166</strain>
    </source>
</reference>
<dbReference type="Pfam" id="PF00707">
    <property type="entry name" value="IF3_C"/>
    <property type="match status" value="1"/>
</dbReference>
<evidence type="ECO:0000256" key="3">
    <source>
        <dbReference type="ARBA" id="ARBA00022917"/>
    </source>
</evidence>
<dbReference type="Pfam" id="PF05198">
    <property type="entry name" value="IF3_N"/>
    <property type="match status" value="1"/>
</dbReference>
<evidence type="ECO:0000256" key="2">
    <source>
        <dbReference type="ARBA" id="ARBA00022540"/>
    </source>
</evidence>
<dbReference type="EMBL" id="LR214951">
    <property type="protein sequence ID" value="VEU59755.1"/>
    <property type="molecule type" value="Genomic_DNA"/>
</dbReference>
<keyword evidence="3 5" id="KW-0648">Protein biosynthesis</keyword>
<comment type="similarity">
    <text evidence="1 5">Belongs to the IF-3 family.</text>
</comment>
<name>A0A449A670_9BACT</name>
<dbReference type="InterPro" id="IPR019814">
    <property type="entry name" value="Translation_initiation_fac_3_N"/>
</dbReference>
<feature type="domain" description="Translation initiation factor 3 C-terminal" evidence="7">
    <location>
        <begin position="82"/>
        <end position="165"/>
    </location>
</feature>
<evidence type="ECO:0000256" key="6">
    <source>
        <dbReference type="SAM" id="MobiDB-lite"/>
    </source>
</evidence>
<dbReference type="GO" id="GO:0003743">
    <property type="term" value="F:translation initiation factor activity"/>
    <property type="evidence" value="ECO:0007669"/>
    <property type="project" value="UniProtKB-UniRule"/>
</dbReference>
<evidence type="ECO:0000259" key="7">
    <source>
        <dbReference type="Pfam" id="PF00707"/>
    </source>
</evidence>
<evidence type="ECO:0000259" key="8">
    <source>
        <dbReference type="Pfam" id="PF05198"/>
    </source>
</evidence>
<dbReference type="SUPFAM" id="SSF55200">
    <property type="entry name" value="Translation initiation factor IF3, C-terminal domain"/>
    <property type="match status" value="1"/>
</dbReference>
<dbReference type="InterPro" id="IPR019815">
    <property type="entry name" value="Translation_initiation_fac_3_C"/>
</dbReference>
<dbReference type="InterPro" id="IPR001288">
    <property type="entry name" value="Translation_initiation_fac_3"/>
</dbReference>
<proteinExistence type="inferred from homology"/>
<dbReference type="InterPro" id="IPR036788">
    <property type="entry name" value="T_IF-3_C_sf"/>
</dbReference>
<dbReference type="GO" id="GO:0043022">
    <property type="term" value="F:ribosome binding"/>
    <property type="evidence" value="ECO:0007669"/>
    <property type="project" value="TreeGrafter"/>
</dbReference>
<dbReference type="RefSeq" id="WP_129720124.1">
    <property type="nucleotide sequence ID" value="NZ_LR214951.1"/>
</dbReference>
<evidence type="ECO:0000256" key="4">
    <source>
        <dbReference type="NCBIfam" id="TIGR00168"/>
    </source>
</evidence>
<sequence length="199" mass="23357">MVNDAIPFKKMFVIDHNNEQIGVVTKEDAIQLAKDQKLDLVVITIDNTTSIPRPIAKIMDYGKFKYERKKKQKQQKEKQTFVNNKEIRLSVRINIKDIETKAKKAREFLLDGDRVKVSLKFKGREISRPENGKKILDQFYEFVEDIAKITKDSQPNERFLDMYIERDKKKKPHLTSSKVEKELQKEEKGKSVDNAKDEN</sequence>
<gene>
    <name evidence="9" type="primary">infC</name>
    <name evidence="9" type="ORF">NCTC10166_00740</name>
</gene>
<dbReference type="SUPFAM" id="SSF54364">
    <property type="entry name" value="Translation initiation factor IF3, N-terminal domain"/>
    <property type="match status" value="1"/>
</dbReference>
<dbReference type="GO" id="GO:0005829">
    <property type="term" value="C:cytosol"/>
    <property type="evidence" value="ECO:0007669"/>
    <property type="project" value="TreeGrafter"/>
</dbReference>
<feature type="region of interest" description="Disordered" evidence="6">
    <location>
        <begin position="170"/>
        <end position="199"/>
    </location>
</feature>
<feature type="compositionally biased region" description="Basic and acidic residues" evidence="6">
    <location>
        <begin position="178"/>
        <end position="199"/>
    </location>
</feature>
<dbReference type="PROSITE" id="PS00938">
    <property type="entry name" value="IF3"/>
    <property type="match status" value="1"/>
</dbReference>
<evidence type="ECO:0000313" key="10">
    <source>
        <dbReference type="Proteomes" id="UP000289440"/>
    </source>
</evidence>
<evidence type="ECO:0000256" key="5">
    <source>
        <dbReference type="RuleBase" id="RU000646"/>
    </source>
</evidence>
<keyword evidence="10" id="KW-1185">Reference proteome</keyword>
<accession>A0A449A670</accession>